<dbReference type="Gene3D" id="1.10.287.130">
    <property type="match status" value="1"/>
</dbReference>
<keyword evidence="7" id="KW-0812">Transmembrane</keyword>
<dbReference type="PROSITE" id="PS50109">
    <property type="entry name" value="HIS_KIN"/>
    <property type="match status" value="1"/>
</dbReference>
<feature type="domain" description="HPt" evidence="18">
    <location>
        <begin position="838"/>
        <end position="931"/>
    </location>
</feature>
<dbReference type="RefSeq" id="WP_169531868.1">
    <property type="nucleotide sequence ID" value="NZ_JABBGH010000002.1"/>
</dbReference>
<dbReference type="InterPro" id="IPR005467">
    <property type="entry name" value="His_kinase_dom"/>
</dbReference>
<evidence type="ECO:0000256" key="2">
    <source>
        <dbReference type="ARBA" id="ARBA00004651"/>
    </source>
</evidence>
<evidence type="ECO:0000256" key="10">
    <source>
        <dbReference type="ARBA" id="ARBA00022840"/>
    </source>
</evidence>
<keyword evidence="11" id="KW-1133">Transmembrane helix</keyword>
<dbReference type="EMBL" id="JABBGH010000002">
    <property type="protein sequence ID" value="NML66206.1"/>
    <property type="molecule type" value="Genomic_DNA"/>
</dbReference>
<dbReference type="InterPro" id="IPR004358">
    <property type="entry name" value="Sig_transdc_His_kin-like_C"/>
</dbReference>
<protein>
    <recommendedName>
        <fullName evidence="3">histidine kinase</fullName>
        <ecNumber evidence="3">2.7.13.3</ecNumber>
    </recommendedName>
</protein>
<dbReference type="SUPFAM" id="SSF47384">
    <property type="entry name" value="Homodimeric domain of signal transducing histidine kinase"/>
    <property type="match status" value="1"/>
</dbReference>
<dbReference type="Pfam" id="PF12860">
    <property type="entry name" value="PAS_7"/>
    <property type="match status" value="1"/>
</dbReference>
<dbReference type="Gene3D" id="1.20.120.160">
    <property type="entry name" value="HPT domain"/>
    <property type="match status" value="1"/>
</dbReference>
<dbReference type="SUPFAM" id="SSF52172">
    <property type="entry name" value="CheY-like"/>
    <property type="match status" value="1"/>
</dbReference>
<feature type="modified residue" description="Phosphohistidine" evidence="14">
    <location>
        <position position="877"/>
    </location>
</feature>
<dbReference type="InterPro" id="IPR008207">
    <property type="entry name" value="Sig_transdc_His_kin_Hpt_dom"/>
</dbReference>
<evidence type="ECO:0000256" key="7">
    <source>
        <dbReference type="ARBA" id="ARBA00022692"/>
    </source>
</evidence>
<evidence type="ECO:0000256" key="4">
    <source>
        <dbReference type="ARBA" id="ARBA00022475"/>
    </source>
</evidence>
<dbReference type="FunFam" id="1.10.287.130:FF:000004">
    <property type="entry name" value="Ethylene receptor 1"/>
    <property type="match status" value="1"/>
</dbReference>
<dbReference type="PANTHER" id="PTHR45339">
    <property type="entry name" value="HYBRID SIGNAL TRANSDUCTION HISTIDINE KINASE J"/>
    <property type="match status" value="1"/>
</dbReference>
<dbReference type="PRINTS" id="PR00344">
    <property type="entry name" value="BCTRLSENSOR"/>
</dbReference>
<dbReference type="InterPro" id="IPR035965">
    <property type="entry name" value="PAS-like_dom_sf"/>
</dbReference>
<dbReference type="GO" id="GO:0005524">
    <property type="term" value="F:ATP binding"/>
    <property type="evidence" value="ECO:0007669"/>
    <property type="project" value="UniProtKB-KW"/>
</dbReference>
<evidence type="ECO:0000256" key="5">
    <source>
        <dbReference type="ARBA" id="ARBA00022553"/>
    </source>
</evidence>
<dbReference type="GO" id="GO:0000155">
    <property type="term" value="F:phosphorelay sensor kinase activity"/>
    <property type="evidence" value="ECO:0007669"/>
    <property type="project" value="InterPro"/>
</dbReference>
<comment type="catalytic activity">
    <reaction evidence="1">
        <text>ATP + protein L-histidine = ADP + protein N-phospho-L-histidine.</text>
        <dbReference type="EC" id="2.7.13.3"/>
    </reaction>
</comment>
<evidence type="ECO:0000256" key="3">
    <source>
        <dbReference type="ARBA" id="ARBA00012438"/>
    </source>
</evidence>
<dbReference type="InterPro" id="IPR001789">
    <property type="entry name" value="Sig_transdc_resp-reg_receiver"/>
</dbReference>
<keyword evidence="5 15" id="KW-0597">Phosphoprotein</keyword>
<dbReference type="Gene3D" id="3.30.450.20">
    <property type="entry name" value="PAS domain"/>
    <property type="match status" value="3"/>
</dbReference>
<dbReference type="SMART" id="SM00448">
    <property type="entry name" value="REC"/>
    <property type="match status" value="1"/>
</dbReference>
<name>A0A7Y0AF21_9BACT</name>
<evidence type="ECO:0000259" key="17">
    <source>
        <dbReference type="PROSITE" id="PS50110"/>
    </source>
</evidence>
<evidence type="ECO:0000256" key="14">
    <source>
        <dbReference type="PROSITE-ProRule" id="PRU00110"/>
    </source>
</evidence>
<dbReference type="CDD" id="cd00082">
    <property type="entry name" value="HisKA"/>
    <property type="match status" value="1"/>
</dbReference>
<dbReference type="SUPFAM" id="SSF47226">
    <property type="entry name" value="Histidine-containing phosphotransfer domain, HPT domain"/>
    <property type="match status" value="1"/>
</dbReference>
<evidence type="ECO:0000256" key="1">
    <source>
        <dbReference type="ARBA" id="ARBA00000085"/>
    </source>
</evidence>
<evidence type="ECO:0000259" key="18">
    <source>
        <dbReference type="PROSITE" id="PS50894"/>
    </source>
</evidence>
<dbReference type="Proteomes" id="UP000559626">
    <property type="component" value="Unassembled WGS sequence"/>
</dbReference>
<dbReference type="SMART" id="SM00387">
    <property type="entry name" value="HATPase_c"/>
    <property type="match status" value="1"/>
</dbReference>
<evidence type="ECO:0000256" key="15">
    <source>
        <dbReference type="PROSITE-ProRule" id="PRU00169"/>
    </source>
</evidence>
<keyword evidence="12" id="KW-0902">Two-component regulatory system</keyword>
<dbReference type="FunFam" id="3.30.565.10:FF:000010">
    <property type="entry name" value="Sensor histidine kinase RcsC"/>
    <property type="match status" value="1"/>
</dbReference>
<dbReference type="InterPro" id="IPR036890">
    <property type="entry name" value="HATPase_C_sf"/>
</dbReference>
<organism evidence="19 20">
    <name type="scientific">Hymenobacter polaris</name>
    <dbReference type="NCBI Taxonomy" id="2682546"/>
    <lineage>
        <taxon>Bacteria</taxon>
        <taxon>Pseudomonadati</taxon>
        <taxon>Bacteroidota</taxon>
        <taxon>Cytophagia</taxon>
        <taxon>Cytophagales</taxon>
        <taxon>Hymenobacteraceae</taxon>
        <taxon>Hymenobacter</taxon>
    </lineage>
</organism>
<comment type="caution">
    <text evidence="19">The sequence shown here is derived from an EMBL/GenBank/DDBJ whole genome shotgun (WGS) entry which is preliminary data.</text>
</comment>
<keyword evidence="4" id="KW-1003">Cell membrane</keyword>
<dbReference type="AlphaFoldDB" id="A0A7Y0AF21"/>
<dbReference type="Pfam" id="PF02518">
    <property type="entry name" value="HATPase_c"/>
    <property type="match status" value="1"/>
</dbReference>
<evidence type="ECO:0000313" key="20">
    <source>
        <dbReference type="Proteomes" id="UP000559626"/>
    </source>
</evidence>
<dbReference type="CDD" id="cd16922">
    <property type="entry name" value="HATPase_EvgS-ArcB-TorS-like"/>
    <property type="match status" value="1"/>
</dbReference>
<reference evidence="19 20" key="1">
    <citation type="submission" date="2020-04" db="EMBL/GenBank/DDBJ databases">
        <title>Hymenobacter polaris sp. nov., isolated from Arctic soil.</title>
        <authorList>
            <person name="Dahal R.H."/>
        </authorList>
    </citation>
    <scope>NUCLEOTIDE SEQUENCE [LARGE SCALE GENOMIC DNA]</scope>
    <source>
        <strain evidence="19 20">RP-2-7</strain>
    </source>
</reference>
<dbReference type="InterPro" id="IPR011006">
    <property type="entry name" value="CheY-like_superfamily"/>
</dbReference>
<proteinExistence type="predicted"/>
<dbReference type="InterPro" id="IPR003594">
    <property type="entry name" value="HATPase_dom"/>
</dbReference>
<evidence type="ECO:0000256" key="13">
    <source>
        <dbReference type="ARBA" id="ARBA00023136"/>
    </source>
</evidence>
<dbReference type="InterPro" id="IPR036097">
    <property type="entry name" value="HisK_dim/P_sf"/>
</dbReference>
<feature type="domain" description="Histidine kinase" evidence="16">
    <location>
        <begin position="435"/>
        <end position="656"/>
    </location>
</feature>
<dbReference type="SMART" id="SM00388">
    <property type="entry name" value="HisKA"/>
    <property type="match status" value="1"/>
</dbReference>
<evidence type="ECO:0000256" key="12">
    <source>
        <dbReference type="ARBA" id="ARBA00023012"/>
    </source>
</evidence>
<dbReference type="EC" id="2.7.13.3" evidence="3"/>
<dbReference type="Gene3D" id="3.30.565.10">
    <property type="entry name" value="Histidine kinase-like ATPase, C-terminal domain"/>
    <property type="match status" value="1"/>
</dbReference>
<dbReference type="CDD" id="cd17546">
    <property type="entry name" value="REC_hyHK_CKI1_RcsC-like"/>
    <property type="match status" value="1"/>
</dbReference>
<keyword evidence="9" id="KW-0418">Kinase</keyword>
<keyword evidence="13" id="KW-0472">Membrane</keyword>
<gene>
    <name evidence="19" type="ORF">HHL22_13415</name>
</gene>
<evidence type="ECO:0000259" key="16">
    <source>
        <dbReference type="PROSITE" id="PS50109"/>
    </source>
</evidence>
<dbReference type="Pfam" id="PF00512">
    <property type="entry name" value="HisKA"/>
    <property type="match status" value="1"/>
</dbReference>
<dbReference type="SUPFAM" id="SSF55785">
    <property type="entry name" value="PYP-like sensor domain (PAS domain)"/>
    <property type="match status" value="3"/>
</dbReference>
<evidence type="ECO:0000256" key="9">
    <source>
        <dbReference type="ARBA" id="ARBA00022777"/>
    </source>
</evidence>
<evidence type="ECO:0000256" key="6">
    <source>
        <dbReference type="ARBA" id="ARBA00022679"/>
    </source>
</evidence>
<accession>A0A7Y0AF21</accession>
<feature type="modified residue" description="4-aspartylphosphate" evidence="15">
    <location>
        <position position="727"/>
    </location>
</feature>
<dbReference type="SMART" id="SM00091">
    <property type="entry name" value="PAS"/>
    <property type="match status" value="3"/>
</dbReference>
<feature type="domain" description="Response regulatory" evidence="17">
    <location>
        <begin position="678"/>
        <end position="796"/>
    </location>
</feature>
<dbReference type="SUPFAM" id="SSF55874">
    <property type="entry name" value="ATPase domain of HSP90 chaperone/DNA topoisomerase II/histidine kinase"/>
    <property type="match status" value="1"/>
</dbReference>
<dbReference type="InterPro" id="IPR036641">
    <property type="entry name" value="HPT_dom_sf"/>
</dbReference>
<keyword evidence="10" id="KW-0067">ATP-binding</keyword>
<dbReference type="PROSITE" id="PS50894">
    <property type="entry name" value="HPT"/>
    <property type="match status" value="1"/>
</dbReference>
<dbReference type="InterPro" id="IPR003661">
    <property type="entry name" value="HisK_dim/P_dom"/>
</dbReference>
<comment type="subcellular location">
    <subcellularLocation>
        <location evidence="2">Cell membrane</location>
        <topology evidence="2">Multi-pass membrane protein</topology>
    </subcellularLocation>
</comment>
<sequence>MNVPAAPASSAAESTPGSPAAFAQLAHELQLARAEASAARQQLGALINHLREGLLLIDGTQHVVLVNEQLCVLFGVPEPPSYWVGRPLTELIERVRKQMADVAAYDASVAHLLTQPQDDFHTHNQLPLRDGRVLERDTLSVRLESGPGWLLTYRDITARLAAEQERDRQRQFYETVLDELPVEVAVLDEHFRYVYANHQAEPDPEKRAWLLDGHTVLEFCERYGYPLSLAEHRRRMFAEAETSSQPVFWDDHTPRPDGDLVHQRQFKLLSGAGQPGRPYMLGAGLDVTARVRAEERSQRSEAAVREQQAFMEQVFDTTPSAIFVRDTAGRLLFSNFMMAELAAQLGRPGTMPAAGHPWHSATDAAVLATGQELVTEDTLALASGERRWYHTVRRLLERPDGSRQVLGVSTDITDLKAAQLAAEAAAQARENFLANMSHEIRTPMNGVLGIAGLLAKTSLTPQQQDYVRTIRSSGSHLLNLLNDVLDVAKINSGKLELERIPFELLDSVGQAVAPLALQAEEKGLAFRYERPPQAAAWVLSDPFRLNQVLINLLANAIKFTERGSVALQVSLVAELPALRIVRFEVHDTGIGIKPEALGRIFDSFAQAYADTTRRFGGTGLGLTISQALVTQLGGELAVASDYGRGSTFSFTLPLPVAAAPAPGQHPSTLADGLLRGTRMLIAEDNDVNRLVASLHLRHWGVEVAEAVDGLAALHCLEQSHYDVVLMDIQMPGLNGLEVTRQLRRLPDPQRATTPVLALTANAFRSDNEKYLAAGLNDYLAKPFAEQDLYAKLVGLLRQPAPPLPAGELLPPAPAPAATPAAASSTYDLGRVRQEAKGQEVFVARMVRAFLNSTPPKLRELQAAAAARDWPRVAEVAHFLKPNLQLLAVRAALGPVQALDELTAPVDEALGQSLVTQLMQAVEAAMRELAAETAAAPDADTA</sequence>
<keyword evidence="20" id="KW-1185">Reference proteome</keyword>
<dbReference type="Gene3D" id="3.40.50.2300">
    <property type="match status" value="1"/>
</dbReference>
<evidence type="ECO:0000256" key="11">
    <source>
        <dbReference type="ARBA" id="ARBA00022989"/>
    </source>
</evidence>
<keyword evidence="8" id="KW-0547">Nucleotide-binding</keyword>
<evidence type="ECO:0000256" key="8">
    <source>
        <dbReference type="ARBA" id="ARBA00022741"/>
    </source>
</evidence>
<dbReference type="Pfam" id="PF00072">
    <property type="entry name" value="Response_reg"/>
    <property type="match status" value="1"/>
</dbReference>
<dbReference type="GO" id="GO:0005886">
    <property type="term" value="C:plasma membrane"/>
    <property type="evidence" value="ECO:0007669"/>
    <property type="project" value="UniProtKB-SubCell"/>
</dbReference>
<dbReference type="PANTHER" id="PTHR45339:SF1">
    <property type="entry name" value="HYBRID SIGNAL TRANSDUCTION HISTIDINE KINASE J"/>
    <property type="match status" value="1"/>
</dbReference>
<dbReference type="PROSITE" id="PS50110">
    <property type="entry name" value="RESPONSE_REGULATORY"/>
    <property type="match status" value="1"/>
</dbReference>
<dbReference type="InterPro" id="IPR000014">
    <property type="entry name" value="PAS"/>
</dbReference>
<evidence type="ECO:0000313" key="19">
    <source>
        <dbReference type="EMBL" id="NML66206.1"/>
    </source>
</evidence>
<keyword evidence="6" id="KW-0808">Transferase</keyword>